<dbReference type="STRING" id="582419.TES1_0919"/>
<dbReference type="AlphaFoldDB" id="W0I768"/>
<keyword evidence="1" id="KW-1133">Transmembrane helix</keyword>
<accession>W0I768</accession>
<dbReference type="KEGG" id="ths:TES1_0919"/>
<protein>
    <submittedName>
        <fullName evidence="2">Uncharacterized protein</fullName>
    </submittedName>
</protein>
<name>W0I768_9EURY</name>
<dbReference type="HOGENOM" id="CLU_595317_0_0_2"/>
<reference evidence="2 3" key="1">
    <citation type="journal article" date="2014" name="Int. J. Syst. Evol. Microbiol.">
        <title>Thermococcus paralvinellae sp. nov. and Thermococcus cleftensis sp. nov. of hyperthermophilic heterotrophs from deep-sea hydrothermal vents.</title>
        <authorList>
            <person name="Hensley S.A."/>
            <person name="Jung J.H."/>
            <person name="Park C.S."/>
            <person name="Holden J.F."/>
        </authorList>
    </citation>
    <scope>NUCLEOTIDE SEQUENCE [LARGE SCALE GENOMIC DNA]</scope>
    <source>
        <strain evidence="2 3">ES1</strain>
    </source>
</reference>
<keyword evidence="1" id="KW-0812">Transmembrane</keyword>
<dbReference type="Proteomes" id="UP000019027">
    <property type="component" value="Chromosome"/>
</dbReference>
<keyword evidence="3" id="KW-1185">Reference proteome</keyword>
<organism evidence="2 3">
    <name type="scientific">Thermococcus paralvinellae</name>
    <dbReference type="NCBI Taxonomy" id="582419"/>
    <lineage>
        <taxon>Archaea</taxon>
        <taxon>Methanobacteriati</taxon>
        <taxon>Methanobacteriota</taxon>
        <taxon>Thermococci</taxon>
        <taxon>Thermococcales</taxon>
        <taxon>Thermococcaceae</taxon>
        <taxon>Thermococcus</taxon>
    </lineage>
</organism>
<dbReference type="EMBL" id="CP006965">
    <property type="protein sequence ID" value="AHF80305.1"/>
    <property type="molecule type" value="Genomic_DNA"/>
</dbReference>
<keyword evidence="1" id="KW-0472">Membrane</keyword>
<evidence type="ECO:0000313" key="2">
    <source>
        <dbReference type="EMBL" id="AHF80305.1"/>
    </source>
</evidence>
<gene>
    <name evidence="2" type="ORF">TES1_0919</name>
</gene>
<sequence>MKKVIVVILVLSIVISSLPSVSSSSHSFYFRVSGDKIKSEWQLSGEITLRADEDGLIITDFGNIYVKKGDEITFVFQNVSDGNYFKISGGKLYISNFMLTTIKVNGEVKGSSIFIKKVKRRKGILGRYIGSYFKVSIVSSTLKLIVDNTGFVKTYLKVDGLKVFSGEHFYGKFKFYNIKASKNHKLDIRLNSKRIYGLADGIIWESHRFSGSDFGVPVVIKLSTRKDRSVWTLNGVISFKVLQDGRIKTSNSYIYVSKGDIVELRFSKVTSGKYIRIYNSGVFKVSKFPVSEIYVNGVLKARNTYLRGAYRKETISYRSGMKIDLTSLKSTLTLKSENKEFIKTTLKVGNRDILNNIYFKGNITIEGMKPSQSAQLYLRMDSRALDPIANAVYWEMVPISGSIGNIPVDIPVENQTKAPAEIVTTTNTLVQTKSKISAPINPGVIILTAFLVLFIHRKR</sequence>
<proteinExistence type="predicted"/>
<feature type="transmembrane region" description="Helical" evidence="1">
    <location>
        <begin position="436"/>
        <end position="455"/>
    </location>
</feature>
<evidence type="ECO:0000256" key="1">
    <source>
        <dbReference type="SAM" id="Phobius"/>
    </source>
</evidence>
<evidence type="ECO:0000313" key="3">
    <source>
        <dbReference type="Proteomes" id="UP000019027"/>
    </source>
</evidence>